<accession>A0A919AI32</accession>
<proteinExistence type="inferred from homology"/>
<reference evidence="7" key="2">
    <citation type="submission" date="2020-09" db="EMBL/GenBank/DDBJ databases">
        <authorList>
            <person name="Sun Q."/>
            <person name="Ohkuma M."/>
        </authorList>
    </citation>
    <scope>NUCLEOTIDE SEQUENCE</scope>
    <source>
        <strain evidence="7">JCM 4477</strain>
    </source>
</reference>
<reference evidence="7" key="1">
    <citation type="journal article" date="2014" name="Int. J. Syst. Evol. Microbiol.">
        <title>Complete genome sequence of Corynebacterium casei LMG S-19264T (=DSM 44701T), isolated from a smear-ripened cheese.</title>
        <authorList>
            <consortium name="US DOE Joint Genome Institute (JGI-PGF)"/>
            <person name="Walter F."/>
            <person name="Albersmeier A."/>
            <person name="Kalinowski J."/>
            <person name="Ruckert C."/>
        </authorList>
    </citation>
    <scope>NUCLEOTIDE SEQUENCE</scope>
    <source>
        <strain evidence="7">JCM 4477</strain>
    </source>
</reference>
<dbReference type="GO" id="GO:0000917">
    <property type="term" value="P:division septum assembly"/>
    <property type="evidence" value="ECO:0007669"/>
    <property type="project" value="UniProtKB-KW"/>
</dbReference>
<dbReference type="InterPro" id="IPR038658">
    <property type="entry name" value="SsgB_sf"/>
</dbReference>
<dbReference type="EMBL" id="BNBI01000006">
    <property type="protein sequence ID" value="GHF04553.1"/>
    <property type="molecule type" value="Genomic_DNA"/>
</dbReference>
<dbReference type="InterPro" id="IPR006776">
    <property type="entry name" value="SsgB"/>
</dbReference>
<keyword evidence="5" id="KW-0717">Septation</keyword>
<organism evidence="7 8">
    <name type="scientific">Streptomyces fumanus</name>
    <dbReference type="NCBI Taxonomy" id="67302"/>
    <lineage>
        <taxon>Bacteria</taxon>
        <taxon>Bacillati</taxon>
        <taxon>Actinomycetota</taxon>
        <taxon>Actinomycetes</taxon>
        <taxon>Kitasatosporales</taxon>
        <taxon>Streptomycetaceae</taxon>
        <taxon>Streptomyces</taxon>
    </lineage>
</organism>
<dbReference type="GO" id="GO:0030428">
    <property type="term" value="C:cell septum"/>
    <property type="evidence" value="ECO:0007669"/>
    <property type="project" value="UniProtKB-SubCell"/>
</dbReference>
<dbReference type="Proteomes" id="UP000630718">
    <property type="component" value="Unassembled WGS sequence"/>
</dbReference>
<evidence type="ECO:0000256" key="3">
    <source>
        <dbReference type="ARBA" id="ARBA00022618"/>
    </source>
</evidence>
<comment type="similarity">
    <text evidence="2">Belongs to the SsgA family.</text>
</comment>
<evidence type="ECO:0000313" key="7">
    <source>
        <dbReference type="EMBL" id="GHF04553.1"/>
    </source>
</evidence>
<evidence type="ECO:0000313" key="8">
    <source>
        <dbReference type="Proteomes" id="UP000630718"/>
    </source>
</evidence>
<sequence length="125" mass="13486">MPVVEEYARVHVLTDADAPDGGDGPTVPVVLRYDPGGDPRAVRIALPGRGPGARVREFVFARELLERGLRGPAGTGEVRVWPCGRVQTVVEFHSAHGCSVVQFDAKALVRFLERTYAVAAQPVAR</sequence>
<protein>
    <submittedName>
        <fullName evidence="7">Cell division protein</fullName>
    </submittedName>
</protein>
<dbReference type="Gene3D" id="2.30.31.20">
    <property type="entry name" value="Sporulation-specific cell division protein SsgB"/>
    <property type="match status" value="1"/>
</dbReference>
<evidence type="ECO:0000256" key="2">
    <source>
        <dbReference type="ARBA" id="ARBA00009323"/>
    </source>
</evidence>
<keyword evidence="4" id="KW-0749">Sporulation</keyword>
<dbReference type="AlphaFoldDB" id="A0A919AI32"/>
<evidence type="ECO:0000256" key="1">
    <source>
        <dbReference type="ARBA" id="ARBA00004431"/>
    </source>
</evidence>
<dbReference type="RefSeq" id="WP_190204947.1">
    <property type="nucleotide sequence ID" value="NZ_BNBI01000006.1"/>
</dbReference>
<keyword evidence="3 7" id="KW-0132">Cell division</keyword>
<dbReference type="GO" id="GO:0030435">
    <property type="term" value="P:sporulation resulting in formation of a cellular spore"/>
    <property type="evidence" value="ECO:0007669"/>
    <property type="project" value="UniProtKB-KW"/>
</dbReference>
<dbReference type="Pfam" id="PF04686">
    <property type="entry name" value="SsgA"/>
    <property type="match status" value="1"/>
</dbReference>
<evidence type="ECO:0000256" key="6">
    <source>
        <dbReference type="ARBA" id="ARBA00023306"/>
    </source>
</evidence>
<keyword evidence="6" id="KW-0131">Cell cycle</keyword>
<gene>
    <name evidence="7" type="ORF">GCM10018772_32210</name>
</gene>
<comment type="subcellular location">
    <subcellularLocation>
        <location evidence="1">Cell septum</location>
    </subcellularLocation>
</comment>
<evidence type="ECO:0000256" key="4">
    <source>
        <dbReference type="ARBA" id="ARBA00022969"/>
    </source>
</evidence>
<evidence type="ECO:0000256" key="5">
    <source>
        <dbReference type="ARBA" id="ARBA00023210"/>
    </source>
</evidence>
<keyword evidence="8" id="KW-1185">Reference proteome</keyword>
<comment type="caution">
    <text evidence="7">The sequence shown here is derived from an EMBL/GenBank/DDBJ whole genome shotgun (WGS) entry which is preliminary data.</text>
</comment>
<name>A0A919AI32_9ACTN</name>